<organism evidence="4 5">
    <name type="scientific">Rhododendron williamsianum</name>
    <dbReference type="NCBI Taxonomy" id="262921"/>
    <lineage>
        <taxon>Eukaryota</taxon>
        <taxon>Viridiplantae</taxon>
        <taxon>Streptophyta</taxon>
        <taxon>Embryophyta</taxon>
        <taxon>Tracheophyta</taxon>
        <taxon>Spermatophyta</taxon>
        <taxon>Magnoliopsida</taxon>
        <taxon>eudicotyledons</taxon>
        <taxon>Gunneridae</taxon>
        <taxon>Pentapetalae</taxon>
        <taxon>asterids</taxon>
        <taxon>Ericales</taxon>
        <taxon>Ericaceae</taxon>
        <taxon>Ericoideae</taxon>
        <taxon>Rhodoreae</taxon>
        <taxon>Rhododendron</taxon>
    </lineage>
</organism>
<name>A0A6A4L3Z8_9ERIC</name>
<sequence>MADFNADFQNPKPSNNISLMNSNIELLNNLGPFENLHSNVEGFAGLLDPMTSNFMGDNIPNSFHSDGAFYEPVDNFMPSTEGPSRQGKSAKELSQTDALGISSRQVCGTSDQSKKNYSYGGKKRKRSNEREVKTPREVVHVRAKRGQATDSHSLAERTMGMAVMLDVITNYVRSLQNQIEFLSMKLSAASLFYDFNSEMEDMETMQGTNGYEAQVMERVVGEDHHHQGYGGGGGGGGAGEGEGGGAFSNYFPSSAWPSLT</sequence>
<dbReference type="GO" id="GO:0005634">
    <property type="term" value="C:nucleus"/>
    <property type="evidence" value="ECO:0007669"/>
    <property type="project" value="UniProtKB-SubCell"/>
</dbReference>
<comment type="subcellular location">
    <subcellularLocation>
        <location evidence="1">Nucleus</location>
    </subcellularLocation>
</comment>
<feature type="compositionally biased region" description="Polar residues" evidence="3">
    <location>
        <begin position="77"/>
        <end position="111"/>
    </location>
</feature>
<evidence type="ECO:0000256" key="2">
    <source>
        <dbReference type="ARBA" id="ARBA00023242"/>
    </source>
</evidence>
<gene>
    <name evidence="4" type="ORF">C3L33_17094</name>
</gene>
<dbReference type="EMBL" id="QEFC01002732">
    <property type="protein sequence ID" value="KAE9450994.1"/>
    <property type="molecule type" value="Genomic_DNA"/>
</dbReference>
<evidence type="ECO:0000313" key="4">
    <source>
        <dbReference type="EMBL" id="KAE9450994.1"/>
    </source>
</evidence>
<evidence type="ECO:0000313" key="5">
    <source>
        <dbReference type="Proteomes" id="UP000428333"/>
    </source>
</evidence>
<feature type="non-terminal residue" evidence="4">
    <location>
        <position position="1"/>
    </location>
</feature>
<evidence type="ECO:0000256" key="3">
    <source>
        <dbReference type="SAM" id="MobiDB-lite"/>
    </source>
</evidence>
<keyword evidence="2" id="KW-0539">Nucleus</keyword>
<feature type="region of interest" description="Disordered" evidence="3">
    <location>
        <begin position="74"/>
        <end position="135"/>
    </location>
</feature>
<dbReference type="PANTHER" id="PTHR12565">
    <property type="entry name" value="STEROL REGULATORY ELEMENT-BINDING PROTEIN"/>
    <property type="match status" value="1"/>
</dbReference>
<dbReference type="InterPro" id="IPR024097">
    <property type="entry name" value="bHLH_ZIP_TF"/>
</dbReference>
<protein>
    <recommendedName>
        <fullName evidence="6">BHLH domain-containing protein</fullName>
    </recommendedName>
</protein>
<comment type="caution">
    <text evidence="4">The sequence shown here is derived from an EMBL/GenBank/DDBJ whole genome shotgun (WGS) entry which is preliminary data.</text>
</comment>
<feature type="region of interest" description="Disordered" evidence="3">
    <location>
        <begin position="224"/>
        <end position="244"/>
    </location>
</feature>
<accession>A0A6A4L3Z8</accession>
<keyword evidence="5" id="KW-1185">Reference proteome</keyword>
<evidence type="ECO:0008006" key="6">
    <source>
        <dbReference type="Google" id="ProtNLM"/>
    </source>
</evidence>
<feature type="compositionally biased region" description="Gly residues" evidence="3">
    <location>
        <begin position="228"/>
        <end position="244"/>
    </location>
</feature>
<dbReference type="AlphaFoldDB" id="A0A6A4L3Z8"/>
<dbReference type="GO" id="GO:0003700">
    <property type="term" value="F:DNA-binding transcription factor activity"/>
    <property type="evidence" value="ECO:0007669"/>
    <property type="project" value="TreeGrafter"/>
</dbReference>
<proteinExistence type="predicted"/>
<dbReference type="Proteomes" id="UP000428333">
    <property type="component" value="Linkage Group LG10"/>
</dbReference>
<evidence type="ECO:0000256" key="1">
    <source>
        <dbReference type="ARBA" id="ARBA00004123"/>
    </source>
</evidence>
<dbReference type="PANTHER" id="PTHR12565:SF367">
    <property type="entry name" value="TRANSCRIPTION FACTOR BHLH75"/>
    <property type="match status" value="1"/>
</dbReference>
<reference evidence="4 5" key="1">
    <citation type="journal article" date="2019" name="Genome Biol. Evol.">
        <title>The Rhododendron genome and chromosomal organization provide insight into shared whole-genome duplications across the heath family (Ericaceae).</title>
        <authorList>
            <person name="Soza V.L."/>
            <person name="Lindsley D."/>
            <person name="Waalkes A."/>
            <person name="Ramage E."/>
            <person name="Patwardhan R.P."/>
            <person name="Burton J.N."/>
            <person name="Adey A."/>
            <person name="Kumar A."/>
            <person name="Qiu R."/>
            <person name="Shendure J."/>
            <person name="Hall B."/>
        </authorList>
    </citation>
    <scope>NUCLEOTIDE SEQUENCE [LARGE SCALE GENOMIC DNA]</scope>
    <source>
        <strain evidence="4">RSF 1966-606</strain>
    </source>
</reference>
<dbReference type="OrthoDB" id="690068at2759"/>